<dbReference type="PANTHER" id="PTHR46401:SF2">
    <property type="entry name" value="GLYCOSYLTRANSFERASE WBBK-RELATED"/>
    <property type="match status" value="1"/>
</dbReference>
<keyword evidence="1 4" id="KW-0808">Transferase</keyword>
<dbReference type="GO" id="GO:0016757">
    <property type="term" value="F:glycosyltransferase activity"/>
    <property type="evidence" value="ECO:0007669"/>
    <property type="project" value="InterPro"/>
</dbReference>
<evidence type="ECO:0000259" key="3">
    <source>
        <dbReference type="Pfam" id="PF13439"/>
    </source>
</evidence>
<evidence type="ECO:0000313" key="4">
    <source>
        <dbReference type="EMBL" id="EKE30370.1"/>
    </source>
</evidence>
<evidence type="ECO:0000259" key="2">
    <source>
        <dbReference type="Pfam" id="PF00534"/>
    </source>
</evidence>
<accession>K2H3B1</accession>
<dbReference type="InterPro" id="IPR028098">
    <property type="entry name" value="Glyco_trans_4-like_N"/>
</dbReference>
<dbReference type="Pfam" id="PF13439">
    <property type="entry name" value="Glyco_transf_4"/>
    <property type="match status" value="1"/>
</dbReference>
<organism evidence="4">
    <name type="scientific">uncultured bacterium</name>
    <name type="common">gcode 4</name>
    <dbReference type="NCBI Taxonomy" id="1234023"/>
    <lineage>
        <taxon>Bacteria</taxon>
        <taxon>environmental samples</taxon>
    </lineage>
</organism>
<dbReference type="AlphaFoldDB" id="K2H3B1"/>
<evidence type="ECO:0000256" key="1">
    <source>
        <dbReference type="ARBA" id="ARBA00022679"/>
    </source>
</evidence>
<comment type="caution">
    <text evidence="4">The sequence shown here is derived from an EMBL/GenBank/DDBJ whole genome shotgun (WGS) entry which is preliminary data.</text>
</comment>
<reference evidence="4" key="1">
    <citation type="journal article" date="2012" name="Science">
        <title>Fermentation, hydrogen, and sulfur metabolism in multiple uncultivated bacterial phyla.</title>
        <authorList>
            <person name="Wrighton K.C."/>
            <person name="Thomas B.C."/>
            <person name="Sharon I."/>
            <person name="Miller C.S."/>
            <person name="Castelle C.J."/>
            <person name="VerBerkmoes N.C."/>
            <person name="Wilkins M.J."/>
            <person name="Hettich R.L."/>
            <person name="Lipton M.S."/>
            <person name="Williams K.H."/>
            <person name="Long P.E."/>
            <person name="Banfield J.F."/>
        </authorList>
    </citation>
    <scope>NUCLEOTIDE SEQUENCE [LARGE SCALE GENOMIC DNA]</scope>
</reference>
<protein>
    <submittedName>
        <fullName evidence="4">Glycosyl transferase</fullName>
    </submittedName>
</protein>
<feature type="domain" description="Glycosyl transferase family 1" evidence="2">
    <location>
        <begin position="205"/>
        <end position="356"/>
    </location>
</feature>
<dbReference type="PANTHER" id="PTHR46401">
    <property type="entry name" value="GLYCOSYLTRANSFERASE WBBK-RELATED"/>
    <property type="match status" value="1"/>
</dbReference>
<dbReference type="InterPro" id="IPR001296">
    <property type="entry name" value="Glyco_trans_1"/>
</dbReference>
<feature type="domain" description="Glycosyltransferase subfamily 4-like N-terminal" evidence="3">
    <location>
        <begin position="23"/>
        <end position="197"/>
    </location>
</feature>
<dbReference type="Gene3D" id="3.40.50.2000">
    <property type="entry name" value="Glycogen Phosphorylase B"/>
    <property type="match status" value="2"/>
</dbReference>
<proteinExistence type="predicted"/>
<dbReference type="Pfam" id="PF00534">
    <property type="entry name" value="Glycos_transf_1"/>
    <property type="match status" value="1"/>
</dbReference>
<dbReference type="SUPFAM" id="SSF53756">
    <property type="entry name" value="UDP-Glycosyltransferase/glycogen phosphorylase"/>
    <property type="match status" value="1"/>
</dbReference>
<gene>
    <name evidence="4" type="ORF">ACD_2C00001G0020</name>
</gene>
<name>K2H3B1_9BACT</name>
<dbReference type="EMBL" id="AMFJ01000001">
    <property type="protein sequence ID" value="EKE30370.1"/>
    <property type="molecule type" value="Genomic_DNA"/>
</dbReference>
<sequence>MPRAKTKKVAIVADWIKDWWWAEKVLWDIMELYPDADIFSSVFHQFWNPLFDDRKVFVSFLQRIWFWSKIIKMIPFLRPYAFESLDLSAYDIVISSSSAESKWIITKPETTHICYCHTPTRYYWSHYFEYFDRLEFWILNPIARWVMPKFIHSLRIWDFCAAQRVDHFIANSRNTQSRIAKYYKRNSQVIYPSIDVSQFPFSAIKEDYYFYVGRCIPYKKFDLLVDAFNKNGKRLILSTATNNKLYKELRKKSRPNIEWKFSIPNSEVRKLMSSARAVMFPPEEDFWIVPLEAMACWTPVIAYAKWGSLETVRDKDPLMFSTWLFFKEQTAESVNEAIERFERREFDSLKIREYTYNYDITNFRKEFLEFVESKAQ</sequence>